<dbReference type="InterPro" id="IPR008207">
    <property type="entry name" value="Sig_transdc_His_kin_Hpt_dom"/>
</dbReference>
<evidence type="ECO:0000313" key="19">
    <source>
        <dbReference type="EMBL" id="KTD25385.1"/>
    </source>
</evidence>
<dbReference type="Gene3D" id="3.30.450.20">
    <property type="entry name" value="PAS domain"/>
    <property type="match status" value="1"/>
</dbReference>
<dbReference type="STRING" id="45067.Llan_0131"/>
<dbReference type="InterPro" id="IPR001789">
    <property type="entry name" value="Sig_transdc_resp-reg_receiver"/>
</dbReference>
<dbReference type="Pfam" id="PF00512">
    <property type="entry name" value="HisKA"/>
    <property type="match status" value="1"/>
</dbReference>
<dbReference type="SUPFAM" id="SSF52172">
    <property type="entry name" value="CheY-like"/>
    <property type="match status" value="1"/>
</dbReference>
<dbReference type="InterPro" id="IPR005467">
    <property type="entry name" value="His_kinase_dom"/>
</dbReference>
<protein>
    <recommendedName>
        <fullName evidence="3">histidine kinase</fullName>
        <ecNumber evidence="3">2.7.13.3</ecNumber>
    </recommendedName>
</protein>
<dbReference type="SMART" id="SM00448">
    <property type="entry name" value="REC"/>
    <property type="match status" value="1"/>
</dbReference>
<evidence type="ECO:0000259" key="15">
    <source>
        <dbReference type="PROSITE" id="PS50109"/>
    </source>
</evidence>
<dbReference type="InterPro" id="IPR036097">
    <property type="entry name" value="HisK_dim/P_sf"/>
</dbReference>
<dbReference type="Gene3D" id="3.30.565.10">
    <property type="entry name" value="Histidine kinase-like ATPase, C-terminal domain"/>
    <property type="match status" value="1"/>
</dbReference>
<dbReference type="GO" id="GO:0000155">
    <property type="term" value="F:phosphorelay sensor kinase activity"/>
    <property type="evidence" value="ECO:0007669"/>
    <property type="project" value="InterPro"/>
</dbReference>
<dbReference type="EC" id="2.7.13.3" evidence="3"/>
<dbReference type="Gene3D" id="1.20.120.160">
    <property type="entry name" value="HPT domain"/>
    <property type="match status" value="1"/>
</dbReference>
<evidence type="ECO:0000256" key="5">
    <source>
        <dbReference type="ARBA" id="ARBA00022553"/>
    </source>
</evidence>
<evidence type="ECO:0000256" key="10">
    <source>
        <dbReference type="ARBA" id="ARBA00023012"/>
    </source>
</evidence>
<dbReference type="PATRIC" id="fig|45067.4.peg.136"/>
<keyword evidence="10" id="KW-0902">Two-component regulatory system</keyword>
<dbReference type="PROSITE" id="PS50894">
    <property type="entry name" value="HPT"/>
    <property type="match status" value="1"/>
</dbReference>
<dbReference type="SMART" id="SM00387">
    <property type="entry name" value="HATPase_c"/>
    <property type="match status" value="1"/>
</dbReference>
<evidence type="ECO:0000256" key="2">
    <source>
        <dbReference type="ARBA" id="ARBA00004651"/>
    </source>
</evidence>
<sequence>MRSDEIKQLKAEIQKLKQLNRELEEAQAYYEDILAHLPGHVYWLNKDNVYLGCNTLHATNVNLKSRKDIVGKTNYDMPWRDQAENLDELNNLIMRTGTPQSLEEAAIFNNELRTFLSQKVPLRNKDNEVIGILGISTDITELKRLQEDLRLAKEKAENASHAKSEFIANMSHDIRTPLSGIVGISKILEEEVQKPDEKKHARWINDSGEQLLSLLNSILDIVSAENLKESDLEQSSFDLRQTILEVCRLELPAIKLKNLDLNIDVDEKIPQTIISDRVKLHRVLLNFIGNAIKFTEKGRISLKVKQHTRTQDNVILEFIVSDTGIGIDDELQEKVFDRFFRINPSYKGVYQGHGIGLHIAKKYVNLLGGEITLKSKLGTGSRFSFTINVFIEEDAPPLQKPFDLEALETSFDIEEMVPVVAKEKHLNLESTKPLPRVLLVEDNIIALRLVETVAKQAGCEITSATDGEKALKLAHSNDFDLIITDIGLPGISGNELAEQIRATEKKSRKKTTPIVGLTAHALTGPGTEYVASGLDKVYAKPINLKTMQTILTTFVSTQDVSFLPESPLDTTTEHFKLEHYPLIDEEKGVSLLGSRSALQELLTAMLTDALPVDEGAIKKAYVQSNWDAVENLAHKMKSGAIYCGAVRMQHACQNLVHCCREGRKDEIEQLYQQLIQVVDETKKEIAAWLEGEK</sequence>
<dbReference type="InterPro" id="IPR003661">
    <property type="entry name" value="HisK_dim/P_dom"/>
</dbReference>
<evidence type="ECO:0000256" key="1">
    <source>
        <dbReference type="ARBA" id="ARBA00000085"/>
    </source>
</evidence>
<dbReference type="PROSITE" id="PS50113">
    <property type="entry name" value="PAC"/>
    <property type="match status" value="1"/>
</dbReference>
<evidence type="ECO:0000259" key="16">
    <source>
        <dbReference type="PROSITE" id="PS50110"/>
    </source>
</evidence>
<dbReference type="SUPFAM" id="SSF55874">
    <property type="entry name" value="ATPase domain of HSP90 chaperone/DNA topoisomerase II/histidine kinase"/>
    <property type="match status" value="1"/>
</dbReference>
<dbReference type="PRINTS" id="PR00344">
    <property type="entry name" value="BCTRLSENSOR"/>
</dbReference>
<organism evidence="19 20">
    <name type="scientific">Legionella lansingensis</name>
    <dbReference type="NCBI Taxonomy" id="45067"/>
    <lineage>
        <taxon>Bacteria</taxon>
        <taxon>Pseudomonadati</taxon>
        <taxon>Pseudomonadota</taxon>
        <taxon>Gammaproteobacteria</taxon>
        <taxon>Legionellales</taxon>
        <taxon>Legionellaceae</taxon>
        <taxon>Legionella</taxon>
    </lineage>
</organism>
<keyword evidence="8" id="KW-0067">ATP-binding</keyword>
<dbReference type="Pfam" id="PF02518">
    <property type="entry name" value="HATPase_c"/>
    <property type="match status" value="1"/>
</dbReference>
<feature type="domain" description="Histidine kinase" evidence="15">
    <location>
        <begin position="169"/>
        <end position="391"/>
    </location>
</feature>
<dbReference type="Gene3D" id="1.10.287.130">
    <property type="match status" value="1"/>
</dbReference>
<feature type="domain" description="Response regulatory" evidence="16">
    <location>
        <begin position="436"/>
        <end position="555"/>
    </location>
</feature>
<keyword evidence="11" id="KW-0472">Membrane</keyword>
<dbReference type="GO" id="GO:0005524">
    <property type="term" value="F:ATP binding"/>
    <property type="evidence" value="ECO:0007669"/>
    <property type="project" value="UniProtKB-KW"/>
</dbReference>
<dbReference type="SUPFAM" id="SSF55785">
    <property type="entry name" value="PYP-like sensor domain (PAS domain)"/>
    <property type="match status" value="1"/>
</dbReference>
<reference evidence="19 20" key="1">
    <citation type="submission" date="2015-11" db="EMBL/GenBank/DDBJ databases">
        <title>Genomic analysis of 38 Legionella species identifies large and diverse effector repertoires.</title>
        <authorList>
            <person name="Burstein D."/>
            <person name="Amaro F."/>
            <person name="Zusman T."/>
            <person name="Lifshitz Z."/>
            <person name="Cohen O."/>
            <person name="Gilbert J.A."/>
            <person name="Pupko T."/>
            <person name="Shuman H.A."/>
            <person name="Segal G."/>
        </authorList>
    </citation>
    <scope>NUCLEOTIDE SEQUENCE [LARGE SCALE GENOMIC DNA]</scope>
    <source>
        <strain evidence="19 20">ATCC 49751</strain>
    </source>
</reference>
<comment type="caution">
    <text evidence="19">The sequence shown here is derived from an EMBL/GenBank/DDBJ whole genome shotgun (WGS) entry which is preliminary data.</text>
</comment>
<evidence type="ECO:0000259" key="18">
    <source>
        <dbReference type="PROSITE" id="PS50894"/>
    </source>
</evidence>
<dbReference type="InterPro" id="IPR036641">
    <property type="entry name" value="HPT_dom_sf"/>
</dbReference>
<dbReference type="PANTHER" id="PTHR45339:SF1">
    <property type="entry name" value="HYBRID SIGNAL TRANSDUCTION HISTIDINE KINASE J"/>
    <property type="match status" value="1"/>
</dbReference>
<dbReference type="Proteomes" id="UP000054869">
    <property type="component" value="Unassembled WGS sequence"/>
</dbReference>
<dbReference type="InterPro" id="IPR035965">
    <property type="entry name" value="PAS-like_dom_sf"/>
</dbReference>
<dbReference type="InterPro" id="IPR004358">
    <property type="entry name" value="Sig_transdc_His_kin-like_C"/>
</dbReference>
<evidence type="ECO:0000256" key="9">
    <source>
        <dbReference type="ARBA" id="ARBA00022989"/>
    </source>
</evidence>
<comment type="catalytic activity">
    <reaction evidence="1">
        <text>ATP + protein L-histidine = ADP + protein N-phospho-L-histidine.</text>
        <dbReference type="EC" id="2.7.13.3"/>
    </reaction>
</comment>
<dbReference type="GO" id="GO:0005886">
    <property type="term" value="C:plasma membrane"/>
    <property type="evidence" value="ECO:0007669"/>
    <property type="project" value="UniProtKB-SubCell"/>
</dbReference>
<feature type="domain" description="HPt" evidence="18">
    <location>
        <begin position="595"/>
        <end position="688"/>
    </location>
</feature>
<dbReference type="InterPro" id="IPR036890">
    <property type="entry name" value="HATPase_C_sf"/>
</dbReference>
<feature type="coiled-coil region" evidence="14">
    <location>
        <begin position="2"/>
        <end position="36"/>
    </location>
</feature>
<dbReference type="AlphaFoldDB" id="A0A0W0VZH6"/>
<dbReference type="Pfam" id="PF01627">
    <property type="entry name" value="Hpt"/>
    <property type="match status" value="1"/>
</dbReference>
<evidence type="ECO:0000256" key="14">
    <source>
        <dbReference type="SAM" id="Coils"/>
    </source>
</evidence>
<dbReference type="SMART" id="SM00073">
    <property type="entry name" value="HPT"/>
    <property type="match status" value="1"/>
</dbReference>
<dbReference type="SMART" id="SM00388">
    <property type="entry name" value="HisKA"/>
    <property type="match status" value="1"/>
</dbReference>
<keyword evidence="4" id="KW-1003">Cell membrane</keyword>
<dbReference type="InterPro" id="IPR013656">
    <property type="entry name" value="PAS_4"/>
</dbReference>
<evidence type="ECO:0000256" key="12">
    <source>
        <dbReference type="PROSITE-ProRule" id="PRU00110"/>
    </source>
</evidence>
<name>A0A0W0VZH6_9GAMM</name>
<keyword evidence="7" id="KW-0547">Nucleotide-binding</keyword>
<dbReference type="InterPro" id="IPR011006">
    <property type="entry name" value="CheY-like_superfamily"/>
</dbReference>
<keyword evidence="19" id="KW-0808">Transferase</keyword>
<evidence type="ECO:0000256" key="8">
    <source>
        <dbReference type="ARBA" id="ARBA00022840"/>
    </source>
</evidence>
<proteinExistence type="predicted"/>
<dbReference type="Pfam" id="PF00072">
    <property type="entry name" value="Response_reg"/>
    <property type="match status" value="1"/>
</dbReference>
<dbReference type="InterPro" id="IPR000700">
    <property type="entry name" value="PAS-assoc_C"/>
</dbReference>
<keyword evidence="20" id="KW-1185">Reference proteome</keyword>
<dbReference type="PANTHER" id="PTHR45339">
    <property type="entry name" value="HYBRID SIGNAL TRANSDUCTION HISTIDINE KINASE J"/>
    <property type="match status" value="1"/>
</dbReference>
<dbReference type="EMBL" id="LNYI01000004">
    <property type="protein sequence ID" value="KTD25385.1"/>
    <property type="molecule type" value="Genomic_DNA"/>
</dbReference>
<accession>A0A0W0VZH6</accession>
<evidence type="ECO:0000256" key="3">
    <source>
        <dbReference type="ARBA" id="ARBA00012438"/>
    </source>
</evidence>
<feature type="domain" description="PAC" evidence="17">
    <location>
        <begin position="101"/>
        <end position="151"/>
    </location>
</feature>
<dbReference type="PROSITE" id="PS50109">
    <property type="entry name" value="HIS_KIN"/>
    <property type="match status" value="1"/>
</dbReference>
<keyword evidence="6" id="KW-0812">Transmembrane</keyword>
<evidence type="ECO:0000256" key="11">
    <source>
        <dbReference type="ARBA" id="ARBA00023136"/>
    </source>
</evidence>
<dbReference type="Gene3D" id="3.40.50.2300">
    <property type="match status" value="1"/>
</dbReference>
<gene>
    <name evidence="19" type="ORF">Llan_0131</name>
</gene>
<feature type="modified residue" description="4-aspartylphosphate" evidence="13">
    <location>
        <position position="485"/>
    </location>
</feature>
<keyword evidence="14" id="KW-0175">Coiled coil</keyword>
<dbReference type="RefSeq" id="WP_065236342.1">
    <property type="nucleotide sequence ID" value="NZ_CAAAJD010000007.1"/>
</dbReference>
<feature type="coiled-coil region" evidence="14">
    <location>
        <begin position="135"/>
        <end position="162"/>
    </location>
</feature>
<dbReference type="CDD" id="cd00082">
    <property type="entry name" value="HisKA"/>
    <property type="match status" value="1"/>
</dbReference>
<dbReference type="Pfam" id="PF08448">
    <property type="entry name" value="PAS_4"/>
    <property type="match status" value="1"/>
</dbReference>
<comment type="subcellular location">
    <subcellularLocation>
        <location evidence="2">Cell membrane</location>
        <topology evidence="2">Multi-pass membrane protein</topology>
    </subcellularLocation>
</comment>
<dbReference type="eggNOG" id="COG2205">
    <property type="taxonomic scope" value="Bacteria"/>
</dbReference>
<evidence type="ECO:0000256" key="4">
    <source>
        <dbReference type="ARBA" id="ARBA00022475"/>
    </source>
</evidence>
<dbReference type="SUPFAM" id="SSF47384">
    <property type="entry name" value="Homodimeric domain of signal transducing histidine kinase"/>
    <property type="match status" value="1"/>
</dbReference>
<dbReference type="SUPFAM" id="SSF47226">
    <property type="entry name" value="Histidine-containing phosphotransfer domain, HPT domain"/>
    <property type="match status" value="1"/>
</dbReference>
<keyword evidence="9" id="KW-1133">Transmembrane helix</keyword>
<evidence type="ECO:0000256" key="13">
    <source>
        <dbReference type="PROSITE-ProRule" id="PRU00169"/>
    </source>
</evidence>
<dbReference type="PROSITE" id="PS50110">
    <property type="entry name" value="RESPONSE_REGULATORY"/>
    <property type="match status" value="1"/>
</dbReference>
<evidence type="ECO:0000256" key="7">
    <source>
        <dbReference type="ARBA" id="ARBA00022741"/>
    </source>
</evidence>
<evidence type="ECO:0000313" key="20">
    <source>
        <dbReference type="Proteomes" id="UP000054869"/>
    </source>
</evidence>
<dbReference type="FunFam" id="3.30.565.10:FF:000010">
    <property type="entry name" value="Sensor histidine kinase RcsC"/>
    <property type="match status" value="1"/>
</dbReference>
<evidence type="ECO:0000256" key="6">
    <source>
        <dbReference type="ARBA" id="ARBA00022692"/>
    </source>
</evidence>
<dbReference type="CDD" id="cd16922">
    <property type="entry name" value="HATPase_EvgS-ArcB-TorS-like"/>
    <property type="match status" value="1"/>
</dbReference>
<feature type="modified residue" description="Phosphohistidine" evidence="12">
    <location>
        <position position="634"/>
    </location>
</feature>
<keyword evidence="5 13" id="KW-0597">Phosphoprotein</keyword>
<dbReference type="CDD" id="cd17546">
    <property type="entry name" value="REC_hyHK_CKI1_RcsC-like"/>
    <property type="match status" value="1"/>
</dbReference>
<dbReference type="OrthoDB" id="6187449at2"/>
<dbReference type="InterPro" id="IPR003594">
    <property type="entry name" value="HATPase_dom"/>
</dbReference>
<keyword evidence="19" id="KW-0418">Kinase</keyword>
<evidence type="ECO:0000259" key="17">
    <source>
        <dbReference type="PROSITE" id="PS50113"/>
    </source>
</evidence>